<accession>F8NTJ8</accession>
<feature type="compositionally biased region" description="Polar residues" evidence="1">
    <location>
        <begin position="610"/>
        <end position="620"/>
    </location>
</feature>
<organism>
    <name type="scientific">Serpula lacrymans var. lacrymans (strain S7.9)</name>
    <name type="common">Dry rot fungus</name>
    <dbReference type="NCBI Taxonomy" id="578457"/>
    <lineage>
        <taxon>Eukaryota</taxon>
        <taxon>Fungi</taxon>
        <taxon>Dikarya</taxon>
        <taxon>Basidiomycota</taxon>
        <taxon>Agaricomycotina</taxon>
        <taxon>Agaricomycetes</taxon>
        <taxon>Agaricomycetidae</taxon>
        <taxon>Boletales</taxon>
        <taxon>Coniophorineae</taxon>
        <taxon>Serpulaceae</taxon>
        <taxon>Serpula</taxon>
    </lineage>
</organism>
<dbReference type="PANTHER" id="PTHR40788:SF1">
    <property type="entry name" value="IPA PROTEIN"/>
    <property type="match status" value="1"/>
</dbReference>
<dbReference type="PANTHER" id="PTHR40788">
    <property type="entry name" value="CLR5 DOMAIN-CONTAINING PROTEIN-RELATED"/>
    <property type="match status" value="1"/>
</dbReference>
<dbReference type="OrthoDB" id="2922289at2759"/>
<protein>
    <submittedName>
        <fullName evidence="2">Uncharacterized protein</fullName>
    </submittedName>
</protein>
<feature type="compositionally biased region" description="Basic residues" evidence="1">
    <location>
        <begin position="443"/>
        <end position="460"/>
    </location>
</feature>
<dbReference type="InterPro" id="IPR012933">
    <property type="entry name" value="HicA_mRNA_interferase"/>
</dbReference>
<feature type="compositionally biased region" description="Basic and acidic residues" evidence="1">
    <location>
        <begin position="771"/>
        <end position="787"/>
    </location>
</feature>
<dbReference type="AlphaFoldDB" id="F8NTJ8"/>
<proteinExistence type="predicted"/>
<feature type="region of interest" description="Disordered" evidence="1">
    <location>
        <begin position="432"/>
        <end position="523"/>
    </location>
</feature>
<gene>
    <name evidence="2" type="ORF">SERLADRAFT_437394</name>
</gene>
<dbReference type="RefSeq" id="XP_007317792.1">
    <property type="nucleotide sequence ID" value="XM_007317730.1"/>
</dbReference>
<name>F8NTJ8_SERL9</name>
<feature type="compositionally biased region" description="Basic residues" evidence="1">
    <location>
        <begin position="680"/>
        <end position="692"/>
    </location>
</feature>
<sequence>MSKNTKKAVKPPIKLSASRDVVSVAPRHVSVKYQGKRDENGLRPSTSRALVLRNGKYGARGTGELMLASKISGREKLDLLAEDLLSRSKNAVMSPLRLETCVKIADSQFNAYLDDISNLQDPDLFLAEIKEELMARTPCSDQRGAETLENPTYIASVIATRIHNAYMLASAWKIVLDSLHDLQQAGLVDKTAQAQLKRDQSLRSQYLLLCDMVNVLADIGQKNFSVLATTTPHYAHYFKPAEGTDPDDPEMTFDWGALKDAGRSFLDSIIVELCFPHAPYPKRILYQILHDAIGEAPREAKRFPQYLWDAVGDLSITLQLQELLESTLFGPEGEAWKKLPRQMPEKYDQWIDAQIYSQQASNSHNNFKDLVHPLDKTKDKVVLENMWKHVNLNYKAVSSMNIDTLWQLDEALHRIPQWSSFYVPGLNVGSDSDSDAPPGLFRSKGRLPKATRAKGSKGRKLLAITDGPADDDSDGSMPGLQSVSDSTGDSDNYSDSDKEDMDIQDMDEDDDDDESGYDSEEEAEYRDMIREAMDTAMGIPEFFDPNTPVPELDAADGKRGNPFLKLLGSLRGRMFSSKTRLSTTARTGPLKDLFGKKPAPQKPTPPTQKDVSTSQINWTSVPIDDLPPLEPISGTTRLPRRNYTTPNTPAAIAAASLGSNNFRTTVEEVEDEDAADSSAKKKKKKKPKKKKVRPADGELAPVQEDIPSNTMAPAPSPSKPMTTSPPTSPPRTMPRRSSGSGGAPSIHSHMSTASLSLPLEQTTAQSSHSYLQEREGPKAKIKSRPDHASLFSSKRGFLSELIGSKSKTEAAEKSKKTKGSKHSWFSRLTKKTSIYMHQLLGTSEVADEKSAPMKWENFLKVMREMGFTYDPSTAGSSVRFDPPDPKDKSITFHKPHPDTTLHPIKLKEYGNRLKRYYGWSEEDFNKMLN</sequence>
<reference evidence="2" key="1">
    <citation type="submission" date="2011-04" db="EMBL/GenBank/DDBJ databases">
        <title>Evolution of plant cell wall degrading machinery underlies the functional diversity of forest fungi.</title>
        <authorList>
            <consortium name="US DOE Joint Genome Institute (JGI-PGF)"/>
            <person name="Eastwood D.C."/>
            <person name="Floudas D."/>
            <person name="Binder M."/>
            <person name="Majcherczyk A."/>
            <person name="Schneider P."/>
            <person name="Aerts A."/>
            <person name="Asiegbu F.O."/>
            <person name="Baker S.E."/>
            <person name="Barry K."/>
            <person name="Bendiksby M."/>
            <person name="Blumentritt M."/>
            <person name="Coutinho P.M."/>
            <person name="Cullen D."/>
            <person name="Cullen D."/>
            <person name="Gathman A."/>
            <person name="Goodell B."/>
            <person name="Henrissat B."/>
            <person name="Ihrmark K."/>
            <person name="Kauserud H."/>
            <person name="Kohler A."/>
            <person name="LaButti K."/>
            <person name="Lapidus A."/>
            <person name="Lavin J.L."/>
            <person name="Lee Y.-H."/>
            <person name="Lindquist E."/>
            <person name="Lilly W."/>
            <person name="Lucas S."/>
            <person name="Morin E."/>
            <person name="Murat C."/>
            <person name="Oguiza J.A."/>
            <person name="Park J."/>
            <person name="Pisabarro A.G."/>
            <person name="Riley R."/>
            <person name="Rosling A."/>
            <person name="Salamov A."/>
            <person name="Schmidt O."/>
            <person name="Schmutz J."/>
            <person name="Skrede I."/>
            <person name="Stenlid J."/>
            <person name="Wiebenga A."/>
            <person name="Xie X."/>
            <person name="Kues U."/>
            <person name="Hibbett D.S."/>
            <person name="Hoffmeister D."/>
            <person name="Hogberg N."/>
            <person name="Martin F."/>
            <person name="Grigoriev I.V."/>
            <person name="Watkinson S.C."/>
        </authorList>
    </citation>
    <scope>NUCLEOTIDE SEQUENCE</scope>
    <source>
        <strain evidence="2">S7.9</strain>
    </source>
</reference>
<dbReference type="HOGENOM" id="CLU_017200_0_0_1"/>
<evidence type="ECO:0000256" key="1">
    <source>
        <dbReference type="SAM" id="MobiDB-lite"/>
    </source>
</evidence>
<feature type="region of interest" description="Disordered" evidence="1">
    <location>
        <begin position="579"/>
        <end position="795"/>
    </location>
</feature>
<evidence type="ECO:0000313" key="2">
    <source>
        <dbReference type="EMBL" id="EGO25670.1"/>
    </source>
</evidence>
<feature type="compositionally biased region" description="Polar residues" evidence="1">
    <location>
        <begin position="479"/>
        <end position="491"/>
    </location>
</feature>
<dbReference type="Proteomes" id="UP000008064">
    <property type="component" value="Unassembled WGS sequence"/>
</dbReference>
<dbReference type="EMBL" id="GL945433">
    <property type="protein sequence ID" value="EGO25670.1"/>
    <property type="molecule type" value="Genomic_DNA"/>
</dbReference>
<dbReference type="Pfam" id="PF07927">
    <property type="entry name" value="HicA_toxin"/>
    <property type="match status" value="1"/>
</dbReference>
<dbReference type="GeneID" id="18814845"/>
<feature type="compositionally biased region" description="Polar residues" evidence="1">
    <location>
        <begin position="748"/>
        <end position="770"/>
    </location>
</feature>
<feature type="compositionally biased region" description="Acidic residues" evidence="1">
    <location>
        <begin position="492"/>
        <end position="523"/>
    </location>
</feature>
<dbReference type="KEGG" id="sla:SERLADRAFT_437394"/>